<keyword evidence="1" id="KW-0812">Transmembrane</keyword>
<dbReference type="RefSeq" id="WP_119917559.1">
    <property type="nucleotide sequence ID" value="NZ_QYYA01000001.1"/>
</dbReference>
<feature type="transmembrane region" description="Helical" evidence="1">
    <location>
        <begin position="268"/>
        <end position="286"/>
    </location>
</feature>
<comment type="caution">
    <text evidence="2">The sequence shown here is derived from an EMBL/GenBank/DDBJ whole genome shotgun (WGS) entry which is preliminary data.</text>
</comment>
<sequence>MPLFFIGGSSFLLLMVSLLSVLKIYRSEPVFVFVSFSLLYIFLAWVVCGEGNWWVIDYVDSSNVFYGDDAYRFFLARSAWINPDLYSYNFVLPGFLLLDGTVVSVAKGDLFYARCIHGLLASFCLALLWQSGRTIGINRGVMTSAVVLMGMLPRFALTSLSFYGEAWLLFLICFLIFLYLRERYFIVSILASLMPLVRPEGMFFWLPLWFSLLLKRKWLEAAVMLLPGVVYFAYLNVIFSDLSQYGYWRLELRKILNKLVLNESAMEWINTYSLLLVLPSTLGWLYKPVRHLWPFLLGGFAWFSWLVLLFWCGLSDYEDRYTFILIPLMVLLWASFFTWLKNVVSGFSQQERWVSRSVVICATAVVVMHFSNMYMLKGSVKYIGGFATLKNVLAGRWEKIFLSHSEETVEEWKAAALKIESMLSADPGIDRLIVFDHVFYYHLDPYNIPEQVTVAYATNGYRVFHILFDGQVFAQHPGEEMYSYFDFSEPKYSSSEKRAIYVDLMPLNGYPYTWRFAGYQVHLFAYARSLSSRKKIEDAPTIDLELMKKAYDKWW</sequence>
<dbReference type="Proteomes" id="UP000283734">
    <property type="component" value="Unassembled WGS sequence"/>
</dbReference>
<feature type="transmembrane region" description="Helical" evidence="1">
    <location>
        <begin position="353"/>
        <end position="371"/>
    </location>
</feature>
<feature type="transmembrane region" description="Helical" evidence="1">
    <location>
        <begin position="111"/>
        <end position="129"/>
    </location>
</feature>
<reference evidence="2 3" key="1">
    <citation type="submission" date="2018-09" db="EMBL/GenBank/DDBJ databases">
        <title>Alcanivorax profundi sp. nov., isolated from 1000 m-depth seawater of the Mariana Trench.</title>
        <authorList>
            <person name="Liu J."/>
        </authorList>
    </citation>
    <scope>NUCLEOTIDE SEQUENCE [LARGE SCALE GENOMIC DNA]</scope>
    <source>
        <strain evidence="2 3">MTEO17</strain>
    </source>
</reference>
<feature type="transmembrane region" description="Helical" evidence="1">
    <location>
        <begin position="29"/>
        <end position="48"/>
    </location>
</feature>
<feature type="transmembrane region" description="Helical" evidence="1">
    <location>
        <begin position="292"/>
        <end position="314"/>
    </location>
</feature>
<evidence type="ECO:0000313" key="3">
    <source>
        <dbReference type="Proteomes" id="UP000283734"/>
    </source>
</evidence>
<keyword evidence="3" id="KW-1185">Reference proteome</keyword>
<feature type="transmembrane region" description="Helical" evidence="1">
    <location>
        <begin position="85"/>
        <end position="105"/>
    </location>
</feature>
<evidence type="ECO:0000313" key="2">
    <source>
        <dbReference type="EMBL" id="RJG20076.1"/>
    </source>
</evidence>
<keyword evidence="1" id="KW-0472">Membrane</keyword>
<name>A0A418Y3F4_9GAMM</name>
<dbReference type="OrthoDB" id="9891509at2"/>
<dbReference type="AlphaFoldDB" id="A0A418Y3F4"/>
<proteinExistence type="predicted"/>
<organism evidence="2 3">
    <name type="scientific">Alcanivorax profundi</name>
    <dbReference type="NCBI Taxonomy" id="2338368"/>
    <lineage>
        <taxon>Bacteria</taxon>
        <taxon>Pseudomonadati</taxon>
        <taxon>Pseudomonadota</taxon>
        <taxon>Gammaproteobacteria</taxon>
        <taxon>Oceanospirillales</taxon>
        <taxon>Alcanivoracaceae</taxon>
        <taxon>Alcanivorax</taxon>
    </lineage>
</organism>
<feature type="transmembrane region" description="Helical" evidence="1">
    <location>
        <begin position="222"/>
        <end position="247"/>
    </location>
</feature>
<feature type="transmembrane region" description="Helical" evidence="1">
    <location>
        <begin position="187"/>
        <end position="210"/>
    </location>
</feature>
<evidence type="ECO:0000256" key="1">
    <source>
        <dbReference type="SAM" id="Phobius"/>
    </source>
</evidence>
<evidence type="ECO:0008006" key="4">
    <source>
        <dbReference type="Google" id="ProtNLM"/>
    </source>
</evidence>
<gene>
    <name evidence="2" type="ORF">D4A39_04400</name>
</gene>
<accession>A0A418Y3F4</accession>
<protein>
    <recommendedName>
        <fullName evidence="4">Glycosyltransferase RgtA/B/C/D-like domain-containing protein</fullName>
    </recommendedName>
</protein>
<feature type="transmembrane region" description="Helical" evidence="1">
    <location>
        <begin position="321"/>
        <end position="341"/>
    </location>
</feature>
<keyword evidence="1" id="KW-1133">Transmembrane helix</keyword>
<feature type="transmembrane region" description="Helical" evidence="1">
    <location>
        <begin position="162"/>
        <end position="180"/>
    </location>
</feature>
<dbReference type="EMBL" id="QYYA01000001">
    <property type="protein sequence ID" value="RJG20076.1"/>
    <property type="molecule type" value="Genomic_DNA"/>
</dbReference>